<dbReference type="SUPFAM" id="SSF53850">
    <property type="entry name" value="Periplasmic binding protein-like II"/>
    <property type="match status" value="1"/>
</dbReference>
<dbReference type="CDD" id="cd01071">
    <property type="entry name" value="PBP2_PhnD_like"/>
    <property type="match status" value="1"/>
</dbReference>
<dbReference type="PANTHER" id="PTHR35841:SF1">
    <property type="entry name" value="PHOSPHONATES-BINDING PERIPLASMIC PROTEIN"/>
    <property type="match status" value="1"/>
</dbReference>
<feature type="region of interest" description="Disordered" evidence="3">
    <location>
        <begin position="36"/>
        <end position="62"/>
    </location>
</feature>
<accession>A0A1H3P1B3</accession>
<organism evidence="4 5">
    <name type="scientific">Evansella caseinilytica</name>
    <dbReference type="NCBI Taxonomy" id="1503961"/>
    <lineage>
        <taxon>Bacteria</taxon>
        <taxon>Bacillati</taxon>
        <taxon>Bacillota</taxon>
        <taxon>Bacilli</taxon>
        <taxon>Bacillales</taxon>
        <taxon>Bacillaceae</taxon>
        <taxon>Evansella</taxon>
    </lineage>
</organism>
<comment type="similarity">
    <text evidence="1">Belongs to the phosphate/phosphite/phosphonate binding protein family.</text>
</comment>
<dbReference type="Proteomes" id="UP000198935">
    <property type="component" value="Unassembled WGS sequence"/>
</dbReference>
<name>A0A1H3P1B3_9BACI</name>
<dbReference type="GO" id="GO:0043190">
    <property type="term" value="C:ATP-binding cassette (ABC) transporter complex"/>
    <property type="evidence" value="ECO:0007669"/>
    <property type="project" value="InterPro"/>
</dbReference>
<dbReference type="Gene3D" id="3.40.190.10">
    <property type="entry name" value="Periplasmic binding protein-like II"/>
    <property type="match status" value="2"/>
</dbReference>
<evidence type="ECO:0000256" key="3">
    <source>
        <dbReference type="SAM" id="MobiDB-lite"/>
    </source>
</evidence>
<dbReference type="OrthoDB" id="9776786at2"/>
<keyword evidence="5" id="KW-1185">Reference proteome</keyword>
<reference evidence="5" key="1">
    <citation type="submission" date="2016-10" db="EMBL/GenBank/DDBJ databases">
        <authorList>
            <person name="Varghese N."/>
            <person name="Submissions S."/>
        </authorList>
    </citation>
    <scope>NUCLEOTIDE SEQUENCE [LARGE SCALE GENOMIC DNA]</scope>
    <source>
        <strain evidence="5">SP</strain>
    </source>
</reference>
<evidence type="ECO:0000313" key="5">
    <source>
        <dbReference type="Proteomes" id="UP000198935"/>
    </source>
</evidence>
<proteinExistence type="inferred from homology"/>
<evidence type="ECO:0000256" key="2">
    <source>
        <dbReference type="ARBA" id="ARBA00022729"/>
    </source>
</evidence>
<sequence>MKVDQKYFIGGVIVLKRLLFTGLLALILGTVAACGTADDEDSGTGTEPAGDETTDDSGDDNAAAGEELTKLTMGFVPSQDAAEIADTVQPLSERLSEILGVEVEAQVMTDYTGLVEGMRTQQIDIGFLPAFGFVQAEERADVEVILKSIRDGESTYRAQFTVAADSELESIDDLVNTEDLVWAFADLTSTSGFLFPAYLFLENDVDNLDTHFVQQPVGGHDNALIAVLDGQADFATTYEDARERIADERPEAMDMKVIGFTDPIPNDTISLRSGFSEEWKQKIKDAFLSFNDDEDMIEVMMNVYNWTGIDEATSEEYQIVRDTYAEFQDLIE</sequence>
<feature type="compositionally biased region" description="Acidic residues" evidence="3">
    <location>
        <begin position="49"/>
        <end position="59"/>
    </location>
</feature>
<gene>
    <name evidence="4" type="ORF">SAMN05421736_104270</name>
</gene>
<dbReference type="GO" id="GO:0055085">
    <property type="term" value="P:transmembrane transport"/>
    <property type="evidence" value="ECO:0007669"/>
    <property type="project" value="InterPro"/>
</dbReference>
<dbReference type="InterPro" id="IPR005770">
    <property type="entry name" value="PhnD"/>
</dbReference>
<evidence type="ECO:0000313" key="4">
    <source>
        <dbReference type="EMBL" id="SDY94199.1"/>
    </source>
</evidence>
<dbReference type="PANTHER" id="PTHR35841">
    <property type="entry name" value="PHOSPHONATES-BINDING PERIPLASMIC PROTEIN"/>
    <property type="match status" value="1"/>
</dbReference>
<protein>
    <submittedName>
        <fullName evidence="4">Phosphonate transport system substrate-binding protein</fullName>
    </submittedName>
</protein>
<dbReference type="AlphaFoldDB" id="A0A1H3P1B3"/>
<dbReference type="NCBIfam" id="TIGR01098">
    <property type="entry name" value="3A0109s03R"/>
    <property type="match status" value="1"/>
</dbReference>
<dbReference type="EMBL" id="FNPI01000004">
    <property type="protein sequence ID" value="SDY94199.1"/>
    <property type="molecule type" value="Genomic_DNA"/>
</dbReference>
<evidence type="ECO:0000256" key="1">
    <source>
        <dbReference type="ARBA" id="ARBA00007162"/>
    </source>
</evidence>
<dbReference type="STRING" id="1503961.SAMN05421736_104270"/>
<dbReference type="Pfam" id="PF12974">
    <property type="entry name" value="Phosphonate-bd"/>
    <property type="match status" value="1"/>
</dbReference>
<keyword evidence="2" id="KW-0732">Signal</keyword>
<dbReference type="PROSITE" id="PS51257">
    <property type="entry name" value="PROKAR_LIPOPROTEIN"/>
    <property type="match status" value="1"/>
</dbReference>